<feature type="region of interest" description="Disordered" evidence="1">
    <location>
        <begin position="37"/>
        <end position="90"/>
    </location>
</feature>
<proteinExistence type="predicted"/>
<evidence type="ECO:0000313" key="3">
    <source>
        <dbReference type="EMBL" id="EGX43833.1"/>
    </source>
</evidence>
<dbReference type="RefSeq" id="XP_011128073.1">
    <property type="nucleotide sequence ID" value="XM_011129771.1"/>
</dbReference>
<feature type="compositionally biased region" description="Low complexity" evidence="1">
    <location>
        <begin position="61"/>
        <end position="74"/>
    </location>
</feature>
<protein>
    <recommendedName>
        <fullName evidence="2">DUF2423 domain-containing protein</fullName>
    </recommendedName>
</protein>
<evidence type="ECO:0000256" key="1">
    <source>
        <dbReference type="SAM" id="MobiDB-lite"/>
    </source>
</evidence>
<feature type="domain" description="DUF2423" evidence="2">
    <location>
        <begin position="1"/>
        <end position="42"/>
    </location>
</feature>
<dbReference type="PANTHER" id="PTHR28219:SF1">
    <property type="entry name" value="UPF0642 PROTEIN YBL028C"/>
    <property type="match status" value="1"/>
</dbReference>
<feature type="region of interest" description="Disordered" evidence="1">
    <location>
        <begin position="1"/>
        <end position="21"/>
    </location>
</feature>
<dbReference type="AlphaFoldDB" id="G1XT71"/>
<dbReference type="Proteomes" id="UP000008784">
    <property type="component" value="Unassembled WGS sequence"/>
</dbReference>
<reference evidence="3 4" key="1">
    <citation type="journal article" date="2011" name="PLoS Pathog.">
        <title>Genomic and proteomic analyses of the fungus Arthrobotrys oligospora provide insights into nematode-trap formation.</title>
        <authorList>
            <person name="Yang J."/>
            <person name="Wang L."/>
            <person name="Ji X."/>
            <person name="Feng Y."/>
            <person name="Li X."/>
            <person name="Zou C."/>
            <person name="Xu J."/>
            <person name="Ren Y."/>
            <person name="Mi Q."/>
            <person name="Wu J."/>
            <person name="Liu S."/>
            <person name="Liu Y."/>
            <person name="Huang X."/>
            <person name="Wang H."/>
            <person name="Niu X."/>
            <person name="Li J."/>
            <person name="Liang L."/>
            <person name="Luo Y."/>
            <person name="Ji K."/>
            <person name="Zhou W."/>
            <person name="Yu Z."/>
            <person name="Li G."/>
            <person name="Liu Y."/>
            <person name="Li L."/>
            <person name="Qiao M."/>
            <person name="Feng L."/>
            <person name="Zhang K.-Q."/>
        </authorList>
    </citation>
    <scope>NUCLEOTIDE SEQUENCE [LARGE SCALE GENOMIC DNA]</scope>
    <source>
        <strain evidence="4">ATCC 24927 / CBS 115.81 / DSM 1491</strain>
    </source>
</reference>
<evidence type="ECO:0000259" key="2">
    <source>
        <dbReference type="Pfam" id="PF10338"/>
    </source>
</evidence>
<dbReference type="Pfam" id="PF10338">
    <property type="entry name" value="YBL028C_N"/>
    <property type="match status" value="1"/>
</dbReference>
<dbReference type="OMA" id="HTEDQAF"/>
<accession>G1XT71</accession>
<gene>
    <name evidence="3" type="ORF">AOL_s00215g569</name>
</gene>
<sequence length="207" mass="22673">MAKSARASTKKASRSRIRNNVYAPVEQARLERLSARLMAIAQPSTSRTTTGGDHMDEDGKSPLPIHSSSPSSSSYHRSFGRNNSSDRYRCRKSAEAKRQWKLLTRVLPAASAVDAIHSAVHNRSANSVAADIDLADATTRQEQHTEDQAFKAAQQGNLFFDLPLPLSLVDEDSSGDESEDDAFYRAIGLFGDIQGFGMDNTLRVCLT</sequence>
<dbReference type="PANTHER" id="PTHR28219">
    <property type="entry name" value="UPF0642 PROTEIN YBL028C"/>
    <property type="match status" value="1"/>
</dbReference>
<dbReference type="InterPro" id="IPR019434">
    <property type="entry name" value="DUF2423"/>
</dbReference>
<comment type="caution">
    <text evidence="3">The sequence shown here is derived from an EMBL/GenBank/DDBJ whole genome shotgun (WGS) entry which is preliminary data.</text>
</comment>
<organism evidence="3 4">
    <name type="scientific">Arthrobotrys oligospora (strain ATCC 24927 / CBS 115.81 / DSM 1491)</name>
    <name type="common">Nematode-trapping fungus</name>
    <name type="synonym">Didymozoophaga oligospora</name>
    <dbReference type="NCBI Taxonomy" id="756982"/>
    <lineage>
        <taxon>Eukaryota</taxon>
        <taxon>Fungi</taxon>
        <taxon>Dikarya</taxon>
        <taxon>Ascomycota</taxon>
        <taxon>Pezizomycotina</taxon>
        <taxon>Orbiliomycetes</taxon>
        <taxon>Orbiliales</taxon>
        <taxon>Orbiliaceae</taxon>
        <taxon>Orbilia</taxon>
        <taxon>Orbilia oligospora</taxon>
    </lineage>
</organism>
<dbReference type="GO" id="GO:0030687">
    <property type="term" value="C:preribosome, large subunit precursor"/>
    <property type="evidence" value="ECO:0007669"/>
    <property type="project" value="TreeGrafter"/>
</dbReference>
<feature type="compositionally biased region" description="Polar residues" evidence="1">
    <location>
        <begin position="42"/>
        <end position="51"/>
    </location>
</feature>
<dbReference type="GeneID" id="22899011"/>
<evidence type="ECO:0000313" key="4">
    <source>
        <dbReference type="Proteomes" id="UP000008784"/>
    </source>
</evidence>
<name>G1XT71_ARTOA</name>
<dbReference type="EMBL" id="ADOT01000316">
    <property type="protein sequence ID" value="EGX43833.1"/>
    <property type="molecule type" value="Genomic_DNA"/>
</dbReference>
<dbReference type="HOGENOM" id="CLU_1555197_0_0_1"/>
<feature type="compositionally biased region" description="Basic residues" evidence="1">
    <location>
        <begin position="8"/>
        <end position="17"/>
    </location>
</feature>
<dbReference type="InParanoid" id="G1XT71"/>
<keyword evidence="4" id="KW-1185">Reference proteome</keyword>
<dbReference type="OrthoDB" id="4087970at2759"/>